<dbReference type="AlphaFoldDB" id="A0AAE0IQ81"/>
<dbReference type="EMBL" id="JAUEDM010000001">
    <property type="protein sequence ID" value="KAK3329168.1"/>
    <property type="molecule type" value="Genomic_DNA"/>
</dbReference>
<gene>
    <name evidence="2" type="ORF">B0H66DRAFT_609858</name>
</gene>
<organism evidence="2 3">
    <name type="scientific">Apodospora peruviana</name>
    <dbReference type="NCBI Taxonomy" id="516989"/>
    <lineage>
        <taxon>Eukaryota</taxon>
        <taxon>Fungi</taxon>
        <taxon>Dikarya</taxon>
        <taxon>Ascomycota</taxon>
        <taxon>Pezizomycotina</taxon>
        <taxon>Sordariomycetes</taxon>
        <taxon>Sordariomycetidae</taxon>
        <taxon>Sordariales</taxon>
        <taxon>Lasiosphaeriaceae</taxon>
        <taxon>Apodospora</taxon>
    </lineage>
</organism>
<protein>
    <submittedName>
        <fullName evidence="2">Uncharacterized protein</fullName>
    </submittedName>
</protein>
<evidence type="ECO:0000313" key="3">
    <source>
        <dbReference type="Proteomes" id="UP001283341"/>
    </source>
</evidence>
<proteinExistence type="predicted"/>
<evidence type="ECO:0000256" key="1">
    <source>
        <dbReference type="SAM" id="MobiDB-lite"/>
    </source>
</evidence>
<reference evidence="2" key="2">
    <citation type="submission" date="2023-06" db="EMBL/GenBank/DDBJ databases">
        <authorList>
            <consortium name="Lawrence Berkeley National Laboratory"/>
            <person name="Haridas S."/>
            <person name="Hensen N."/>
            <person name="Bonometti L."/>
            <person name="Westerberg I."/>
            <person name="Brannstrom I.O."/>
            <person name="Guillou S."/>
            <person name="Cros-Aarteil S."/>
            <person name="Calhoun S."/>
            <person name="Kuo A."/>
            <person name="Mondo S."/>
            <person name="Pangilinan J."/>
            <person name="Riley R."/>
            <person name="Labutti K."/>
            <person name="Andreopoulos B."/>
            <person name="Lipzen A."/>
            <person name="Chen C."/>
            <person name="Yanf M."/>
            <person name="Daum C."/>
            <person name="Ng V."/>
            <person name="Clum A."/>
            <person name="Steindorff A."/>
            <person name="Ohm R."/>
            <person name="Martin F."/>
            <person name="Silar P."/>
            <person name="Natvig D."/>
            <person name="Lalanne C."/>
            <person name="Gautier V."/>
            <person name="Ament-Velasquez S.L."/>
            <person name="Kruys A."/>
            <person name="Hutchinson M.I."/>
            <person name="Powell A.J."/>
            <person name="Barry K."/>
            <person name="Miller A.N."/>
            <person name="Grigoriev I.V."/>
            <person name="Debuchy R."/>
            <person name="Gladieux P."/>
            <person name="Thoren M.H."/>
            <person name="Johannesson H."/>
        </authorList>
    </citation>
    <scope>NUCLEOTIDE SEQUENCE</scope>
    <source>
        <strain evidence="2">CBS 118394</strain>
    </source>
</reference>
<dbReference type="Proteomes" id="UP001283341">
    <property type="component" value="Unassembled WGS sequence"/>
</dbReference>
<reference evidence="2" key="1">
    <citation type="journal article" date="2023" name="Mol. Phylogenet. Evol.">
        <title>Genome-scale phylogeny and comparative genomics of the fungal order Sordariales.</title>
        <authorList>
            <person name="Hensen N."/>
            <person name="Bonometti L."/>
            <person name="Westerberg I."/>
            <person name="Brannstrom I.O."/>
            <person name="Guillou S."/>
            <person name="Cros-Aarteil S."/>
            <person name="Calhoun S."/>
            <person name="Haridas S."/>
            <person name="Kuo A."/>
            <person name="Mondo S."/>
            <person name="Pangilinan J."/>
            <person name="Riley R."/>
            <person name="LaButti K."/>
            <person name="Andreopoulos B."/>
            <person name="Lipzen A."/>
            <person name="Chen C."/>
            <person name="Yan M."/>
            <person name="Daum C."/>
            <person name="Ng V."/>
            <person name="Clum A."/>
            <person name="Steindorff A."/>
            <person name="Ohm R.A."/>
            <person name="Martin F."/>
            <person name="Silar P."/>
            <person name="Natvig D.O."/>
            <person name="Lalanne C."/>
            <person name="Gautier V."/>
            <person name="Ament-Velasquez S.L."/>
            <person name="Kruys A."/>
            <person name="Hutchinson M.I."/>
            <person name="Powell A.J."/>
            <person name="Barry K."/>
            <person name="Miller A.N."/>
            <person name="Grigoriev I.V."/>
            <person name="Debuchy R."/>
            <person name="Gladieux P."/>
            <person name="Hiltunen Thoren M."/>
            <person name="Johannesson H."/>
        </authorList>
    </citation>
    <scope>NUCLEOTIDE SEQUENCE</scope>
    <source>
        <strain evidence="2">CBS 118394</strain>
    </source>
</reference>
<feature type="region of interest" description="Disordered" evidence="1">
    <location>
        <begin position="70"/>
        <end position="102"/>
    </location>
</feature>
<sequence length="356" mass="39936">MAAAYVKSGGPDGARNPSRFIDYLGTCYGNPNLKKKALGRLGGIIQGDEESFAAFLPKFERELVDSGGANIDNMRRHKKSRTPPYIPPFDHTATKSRNQPPVAEPAVDNMDWEPTRISQAIHKANEKLKGKRAKWVDQAEIDRRKSEGRCLRCGRTGCRVNKRPLLPARRPELSNKTKVARFRPVLKAEVEDEEKGLGQSLSEQSEDESAKEWPLAEVVVRGIQKPKKHGRRWRQIWMDAITVVVYADTDIDRHKRKRVFFYVIPDQTDDWAQVLPVANLAIRNRDAASTGIGPFFATQGYNVDLLGLTETDKTIEDDGPVTNRSWRSVYSKATGSDRSSPSGNGLSTGTPRRVRQ</sequence>
<keyword evidence="3" id="KW-1185">Reference proteome</keyword>
<feature type="region of interest" description="Disordered" evidence="1">
    <location>
        <begin position="314"/>
        <end position="356"/>
    </location>
</feature>
<name>A0AAE0IQ81_9PEZI</name>
<evidence type="ECO:0000313" key="2">
    <source>
        <dbReference type="EMBL" id="KAK3329168.1"/>
    </source>
</evidence>
<feature type="compositionally biased region" description="Polar residues" evidence="1">
    <location>
        <begin position="322"/>
        <end position="350"/>
    </location>
</feature>
<accession>A0AAE0IQ81</accession>
<comment type="caution">
    <text evidence="2">The sequence shown here is derived from an EMBL/GenBank/DDBJ whole genome shotgun (WGS) entry which is preliminary data.</text>
</comment>